<evidence type="ECO:0000256" key="1">
    <source>
        <dbReference type="SAM" id="MobiDB-lite"/>
    </source>
</evidence>
<protein>
    <submittedName>
        <fullName evidence="3">Uncharacterized protein</fullName>
    </submittedName>
</protein>
<evidence type="ECO:0000256" key="2">
    <source>
        <dbReference type="SAM" id="Phobius"/>
    </source>
</evidence>
<keyword evidence="2" id="KW-0472">Membrane</keyword>
<reference evidence="3" key="1">
    <citation type="submission" date="2015-06" db="UniProtKB">
        <authorList>
            <consortium name="EnsemblPlants"/>
        </authorList>
    </citation>
    <scope>IDENTIFICATION</scope>
</reference>
<feature type="transmembrane region" description="Helical" evidence="2">
    <location>
        <begin position="186"/>
        <end position="207"/>
    </location>
</feature>
<dbReference type="EnsemblPlants" id="EMT32740">
    <property type="protein sequence ID" value="EMT32740"/>
    <property type="gene ID" value="F775_01120"/>
</dbReference>
<proteinExistence type="predicted"/>
<name>M8C5Z7_AEGTA</name>
<dbReference type="AlphaFoldDB" id="M8C5Z7"/>
<dbReference type="InterPro" id="IPR025315">
    <property type="entry name" value="DUF4220"/>
</dbReference>
<dbReference type="InterPro" id="IPR007658">
    <property type="entry name" value="DUF594"/>
</dbReference>
<dbReference type="Pfam" id="PF04578">
    <property type="entry name" value="DUF594"/>
    <property type="match status" value="1"/>
</dbReference>
<evidence type="ECO:0000313" key="3">
    <source>
        <dbReference type="EnsemblPlants" id="EMT32740"/>
    </source>
</evidence>
<keyword evidence="2" id="KW-0812">Transmembrane</keyword>
<dbReference type="Pfam" id="PF13968">
    <property type="entry name" value="DUF4220"/>
    <property type="match status" value="1"/>
</dbReference>
<feature type="transmembrane region" description="Helical" evidence="2">
    <location>
        <begin position="31"/>
        <end position="48"/>
    </location>
</feature>
<feature type="region of interest" description="Disordered" evidence="1">
    <location>
        <begin position="568"/>
        <end position="596"/>
    </location>
</feature>
<keyword evidence="2" id="KW-1133">Transmembrane helix</keyword>
<sequence length="596" mass="68053">MRTFQNGESVGLTVTVALYVFYKSWSSGDKRLLAATILLFILVIIRCFQKSQELKSSSYNALRKASTSNASVVRDRAEGGLDSFIETAGRIVKNGGGEWSYMTRVKIILGEGLLPGLPYELFCDFPCPYHDRVKSMERFWSLRGLSPYRAIEGVLSAMTSYLYTKDDSMYRHASIFVRVGAIVRSCLHLLGYGNATLITAICLVHTSSHKESYGGGDTWVSLVLLYGTFVLELVYLYVWSFYLYKFSGRILQHNLIGLFAHSRRNSRLRRIAGWLDLADGYIWHMEPSYSCQEITELVRGHIETAWKEDIVDTESYRRFNCARGEWTLAKTGYFRRVGWIIQRPFDESIILWHLATDICLEYKAMSPGDMECARRCKVISNYMMHLLVANPEMLMPGSRKSVFTTIYAELDAYLDGDKTPTPQDQSGFTQEVIEKCKSGYIPDCFVRDAWLLVQSLLDHSDDDTKIWEVIQGVWVEMICFSAGRCRGYLHAEALGTGVEYLSYVWVLLAFSGMDTFTENLQGRGGQSFDGLESCSLERMPENLQMGKGQSVGSDKFYGSLEHKEAFSERLPRRECQSADNDEPFQLERKRRRTRSF</sequence>
<accession>M8C5Z7</accession>
<dbReference type="PANTHER" id="PTHR31325">
    <property type="entry name" value="OS01G0798800 PROTEIN-RELATED"/>
    <property type="match status" value="1"/>
</dbReference>
<feature type="transmembrane region" description="Helical" evidence="2">
    <location>
        <begin position="219"/>
        <end position="244"/>
    </location>
</feature>
<organism evidence="3">
    <name type="scientific">Aegilops tauschii</name>
    <name type="common">Tausch's goatgrass</name>
    <name type="synonym">Aegilops squarrosa</name>
    <dbReference type="NCBI Taxonomy" id="37682"/>
    <lineage>
        <taxon>Eukaryota</taxon>
        <taxon>Viridiplantae</taxon>
        <taxon>Streptophyta</taxon>
        <taxon>Embryophyta</taxon>
        <taxon>Tracheophyta</taxon>
        <taxon>Spermatophyta</taxon>
        <taxon>Magnoliopsida</taxon>
        <taxon>Liliopsida</taxon>
        <taxon>Poales</taxon>
        <taxon>Poaceae</taxon>
        <taxon>BOP clade</taxon>
        <taxon>Pooideae</taxon>
        <taxon>Triticodae</taxon>
        <taxon>Triticeae</taxon>
        <taxon>Triticinae</taxon>
        <taxon>Aegilops</taxon>
    </lineage>
</organism>